<name>A0A6B1D3U7_9CHLR</name>
<sequence>MAQADAVHNDVNAAPEPSPEPNPGADGSNPAKSDNVLVVDELRKYFPVLRGFFRRQVGEVKAVDDVSFHVARGETLALVGESGCGKTTTGRCVMRAIEPSGGSVLFRKRDGEEIEITALTKPELRSVQQHMGMIFQDPFSSLNPRLTVLEIIGEPFVTRKLISSRRELEERVAQLLGSVRLDPTYMRRYPHAFSGGQRQRIAIARALALDPDFVVADEPVSALDVSVQAQILSLLKELQSELHLTYLFITHNLSVVEYLSDRVSVMYVGQIVELGRTDSIFRRPRHPYTEALLSAVPVVETGKAGRRRERIILEGDVADPSNVPPGCTFHPRCPYVQDICRIEEPRLVDLAGANGIQPHFVRCHFAEELDLQGVRSSPQ</sequence>
<comment type="caution">
    <text evidence="7">The sequence shown here is derived from an EMBL/GenBank/DDBJ whole genome shotgun (WGS) entry which is preliminary data.</text>
</comment>
<dbReference type="NCBIfam" id="TIGR01727">
    <property type="entry name" value="oligo_HPY"/>
    <property type="match status" value="1"/>
</dbReference>
<dbReference type="FunFam" id="3.40.50.300:FF:000016">
    <property type="entry name" value="Oligopeptide ABC transporter ATP-binding component"/>
    <property type="match status" value="1"/>
</dbReference>
<accession>A0A6B1D3U7</accession>
<dbReference type="GO" id="GO:0016887">
    <property type="term" value="F:ATP hydrolysis activity"/>
    <property type="evidence" value="ECO:0007669"/>
    <property type="project" value="InterPro"/>
</dbReference>
<evidence type="ECO:0000259" key="6">
    <source>
        <dbReference type="PROSITE" id="PS50893"/>
    </source>
</evidence>
<evidence type="ECO:0000256" key="1">
    <source>
        <dbReference type="ARBA" id="ARBA00005417"/>
    </source>
</evidence>
<evidence type="ECO:0000256" key="3">
    <source>
        <dbReference type="ARBA" id="ARBA00022741"/>
    </source>
</evidence>
<keyword evidence="3" id="KW-0547">Nucleotide-binding</keyword>
<keyword evidence="2" id="KW-0813">Transport</keyword>
<dbReference type="GO" id="GO:0015833">
    <property type="term" value="P:peptide transport"/>
    <property type="evidence" value="ECO:0007669"/>
    <property type="project" value="InterPro"/>
</dbReference>
<dbReference type="InterPro" id="IPR003593">
    <property type="entry name" value="AAA+_ATPase"/>
</dbReference>
<comment type="similarity">
    <text evidence="1">Belongs to the ABC transporter superfamily.</text>
</comment>
<dbReference type="PANTHER" id="PTHR43776:SF7">
    <property type="entry name" value="D,D-DIPEPTIDE TRANSPORT ATP-BINDING PROTEIN DDPF-RELATED"/>
    <property type="match status" value="1"/>
</dbReference>
<dbReference type="AlphaFoldDB" id="A0A6B1D3U7"/>
<dbReference type="InterPro" id="IPR013563">
    <property type="entry name" value="Oligopep_ABC_C"/>
</dbReference>
<reference evidence="7" key="1">
    <citation type="submission" date="2019-09" db="EMBL/GenBank/DDBJ databases">
        <title>Characterisation of the sponge microbiome using genome-centric metagenomics.</title>
        <authorList>
            <person name="Engelberts J.P."/>
            <person name="Robbins S.J."/>
            <person name="De Goeij J.M."/>
            <person name="Aranda M."/>
            <person name="Bell S.C."/>
            <person name="Webster N.S."/>
        </authorList>
    </citation>
    <scope>NUCLEOTIDE SEQUENCE</scope>
    <source>
        <strain evidence="7">SB0661_bin_32</strain>
    </source>
</reference>
<dbReference type="PROSITE" id="PS00211">
    <property type="entry name" value="ABC_TRANSPORTER_1"/>
    <property type="match status" value="1"/>
</dbReference>
<dbReference type="SUPFAM" id="SSF52540">
    <property type="entry name" value="P-loop containing nucleoside triphosphate hydrolases"/>
    <property type="match status" value="1"/>
</dbReference>
<dbReference type="GO" id="GO:0055085">
    <property type="term" value="P:transmembrane transport"/>
    <property type="evidence" value="ECO:0007669"/>
    <property type="project" value="UniProtKB-ARBA"/>
</dbReference>
<evidence type="ECO:0000256" key="5">
    <source>
        <dbReference type="SAM" id="MobiDB-lite"/>
    </source>
</evidence>
<dbReference type="Pfam" id="PF00005">
    <property type="entry name" value="ABC_tran"/>
    <property type="match status" value="1"/>
</dbReference>
<dbReference type="InterPro" id="IPR017871">
    <property type="entry name" value="ABC_transporter-like_CS"/>
</dbReference>
<keyword evidence="4 7" id="KW-0067">ATP-binding</keyword>
<feature type="domain" description="ABC transporter" evidence="6">
    <location>
        <begin position="37"/>
        <end position="293"/>
    </location>
</feature>
<organism evidence="7">
    <name type="scientific">Caldilineaceae bacterium SB0661_bin_32</name>
    <dbReference type="NCBI Taxonomy" id="2605255"/>
    <lineage>
        <taxon>Bacteria</taxon>
        <taxon>Bacillati</taxon>
        <taxon>Chloroflexota</taxon>
        <taxon>Caldilineae</taxon>
        <taxon>Caldilineales</taxon>
        <taxon>Caldilineaceae</taxon>
    </lineage>
</organism>
<dbReference type="PROSITE" id="PS50893">
    <property type="entry name" value="ABC_TRANSPORTER_2"/>
    <property type="match status" value="1"/>
</dbReference>
<dbReference type="Pfam" id="PF08352">
    <property type="entry name" value="oligo_HPY"/>
    <property type="match status" value="1"/>
</dbReference>
<evidence type="ECO:0000256" key="2">
    <source>
        <dbReference type="ARBA" id="ARBA00022448"/>
    </source>
</evidence>
<proteinExistence type="inferred from homology"/>
<dbReference type="InterPro" id="IPR027417">
    <property type="entry name" value="P-loop_NTPase"/>
</dbReference>
<dbReference type="InterPro" id="IPR003439">
    <property type="entry name" value="ABC_transporter-like_ATP-bd"/>
</dbReference>
<evidence type="ECO:0000256" key="4">
    <source>
        <dbReference type="ARBA" id="ARBA00022840"/>
    </source>
</evidence>
<dbReference type="SMART" id="SM00382">
    <property type="entry name" value="AAA"/>
    <property type="match status" value="1"/>
</dbReference>
<gene>
    <name evidence="7" type="ORF">F4X14_04695</name>
</gene>
<dbReference type="EMBL" id="VXMH01000021">
    <property type="protein sequence ID" value="MYC94248.1"/>
    <property type="molecule type" value="Genomic_DNA"/>
</dbReference>
<protein>
    <submittedName>
        <fullName evidence="7">ATP-binding cassette domain-containing protein</fullName>
    </submittedName>
</protein>
<evidence type="ECO:0000313" key="7">
    <source>
        <dbReference type="EMBL" id="MYC94248.1"/>
    </source>
</evidence>
<dbReference type="PANTHER" id="PTHR43776">
    <property type="entry name" value="TRANSPORT ATP-BINDING PROTEIN"/>
    <property type="match status" value="1"/>
</dbReference>
<dbReference type="CDD" id="cd03257">
    <property type="entry name" value="ABC_NikE_OppD_transporters"/>
    <property type="match status" value="1"/>
</dbReference>
<dbReference type="InterPro" id="IPR050319">
    <property type="entry name" value="ABC_transp_ATP-bind"/>
</dbReference>
<feature type="region of interest" description="Disordered" evidence="5">
    <location>
        <begin position="1"/>
        <end position="33"/>
    </location>
</feature>
<dbReference type="Gene3D" id="3.40.50.300">
    <property type="entry name" value="P-loop containing nucleotide triphosphate hydrolases"/>
    <property type="match status" value="1"/>
</dbReference>
<dbReference type="GO" id="GO:0005524">
    <property type="term" value="F:ATP binding"/>
    <property type="evidence" value="ECO:0007669"/>
    <property type="project" value="UniProtKB-KW"/>
</dbReference>